<comment type="similarity">
    <text evidence="1 5 7">Belongs to the FtsZ family.</text>
</comment>
<evidence type="ECO:0000256" key="1">
    <source>
        <dbReference type="ARBA" id="ARBA00009690"/>
    </source>
</evidence>
<keyword evidence="5 7" id="KW-0132">Cell division</keyword>
<evidence type="ECO:0000256" key="2">
    <source>
        <dbReference type="ARBA" id="ARBA00022490"/>
    </source>
</evidence>
<dbReference type="PROSITE" id="PS01135">
    <property type="entry name" value="FTSZ_2"/>
    <property type="match status" value="1"/>
</dbReference>
<organism evidence="11 12">
    <name type="scientific">Primorskyibacter flagellatus</name>
    <dbReference type="NCBI Taxonomy" id="1387277"/>
    <lineage>
        <taxon>Bacteria</taxon>
        <taxon>Pseudomonadati</taxon>
        <taxon>Pseudomonadota</taxon>
        <taxon>Alphaproteobacteria</taxon>
        <taxon>Rhodobacterales</taxon>
        <taxon>Roseobacteraceae</taxon>
        <taxon>Primorskyibacter</taxon>
    </lineage>
</organism>
<dbReference type="GO" id="GO:0005525">
    <property type="term" value="F:GTP binding"/>
    <property type="evidence" value="ECO:0007669"/>
    <property type="project" value="UniProtKB-UniRule"/>
</dbReference>
<evidence type="ECO:0000313" key="11">
    <source>
        <dbReference type="EMBL" id="GGE31994.1"/>
    </source>
</evidence>
<evidence type="ECO:0000256" key="6">
    <source>
        <dbReference type="NCBIfam" id="TIGR00065"/>
    </source>
</evidence>
<dbReference type="AlphaFoldDB" id="A0A917A6W6"/>
<dbReference type="InterPro" id="IPR024757">
    <property type="entry name" value="FtsZ_C"/>
</dbReference>
<dbReference type="InterPro" id="IPR018316">
    <property type="entry name" value="Tubulin/FtsZ_2-layer-sand-dom"/>
</dbReference>
<evidence type="ECO:0000259" key="10">
    <source>
        <dbReference type="SMART" id="SM00865"/>
    </source>
</evidence>
<sequence>MALNLSVPGQDELKPRITVFGVGGAGGNAVNNMIDKELDGVDFVVANTDAQALQQSKAEHRIQLGVKVTEGLGAGAKASIGAAAAEESIEQIVDQLAGAHMCFITAGMGGGTGTGAAPIIAQAARELGVLTVGVVTKPFQFEGAKRMRQAEEGVDALQKMVDTLIIIPNQNLFRLANEKTTFTEAFSMADDVLYQGVKGVTDLMVRPGLINLDFADVRAVMDEMGKAMMGTGEAEGEDRAIQAAEKAIANPLLDEISLRGAKGVLINITGSDDLTLFELDEAANRIREEVDPDANIIVGSTLDTSMQGRMRVSVVATGIDASEIAHDIPTPRRRMADVRPAEPAPVAEPAPAPVEAFVRPAPAPAPRPEPRPEPVYEEPAAMIEEEEEPSLFAEYAEEPAQTYVEDETDDGLPAPAYRPAAVQPAPAPAPAPAPQTQARTRTEDAADFVAPKGPRMGQPSAETLQRLQAAISKAPGRQPAPQPEEKSRFGINSLINRMTGEGKHHAQPAPQAAPQAPRQQPAFRGQEAARQPEPTPDPEQERIEIPAFLRRQAN</sequence>
<dbReference type="GO" id="GO:0005737">
    <property type="term" value="C:cytoplasm"/>
    <property type="evidence" value="ECO:0007669"/>
    <property type="project" value="UniProtKB-SubCell"/>
</dbReference>
<evidence type="ECO:0000259" key="9">
    <source>
        <dbReference type="SMART" id="SM00864"/>
    </source>
</evidence>
<dbReference type="GO" id="GO:0003924">
    <property type="term" value="F:GTPase activity"/>
    <property type="evidence" value="ECO:0007669"/>
    <property type="project" value="UniProtKB-UniRule"/>
</dbReference>
<dbReference type="PANTHER" id="PTHR30314">
    <property type="entry name" value="CELL DIVISION PROTEIN FTSZ-RELATED"/>
    <property type="match status" value="1"/>
</dbReference>
<feature type="binding site" evidence="5">
    <location>
        <position position="142"/>
    </location>
    <ligand>
        <name>GTP</name>
        <dbReference type="ChEBI" id="CHEBI:37565"/>
    </ligand>
</feature>
<dbReference type="InterPro" id="IPR003008">
    <property type="entry name" value="Tubulin_FtsZ_GTPase"/>
</dbReference>
<dbReference type="GO" id="GO:0051258">
    <property type="term" value="P:protein polymerization"/>
    <property type="evidence" value="ECO:0007669"/>
    <property type="project" value="UniProtKB-UniRule"/>
</dbReference>
<dbReference type="InterPro" id="IPR036525">
    <property type="entry name" value="Tubulin/FtsZ_GTPase_sf"/>
</dbReference>
<dbReference type="InterPro" id="IPR037103">
    <property type="entry name" value="Tubulin/FtsZ-like_C"/>
</dbReference>
<dbReference type="SMART" id="SM00865">
    <property type="entry name" value="Tubulin_C"/>
    <property type="match status" value="1"/>
</dbReference>
<dbReference type="NCBIfam" id="TIGR00065">
    <property type="entry name" value="ftsZ"/>
    <property type="match status" value="1"/>
</dbReference>
<dbReference type="CDD" id="cd02201">
    <property type="entry name" value="FtsZ_type1"/>
    <property type="match status" value="1"/>
</dbReference>
<feature type="compositionally biased region" description="Pro residues" evidence="8">
    <location>
        <begin position="342"/>
        <end position="352"/>
    </location>
</feature>
<dbReference type="PRINTS" id="PR00423">
    <property type="entry name" value="CELLDVISFTSZ"/>
</dbReference>
<dbReference type="SUPFAM" id="SSF52490">
    <property type="entry name" value="Tubulin nucleotide-binding domain-like"/>
    <property type="match status" value="1"/>
</dbReference>
<dbReference type="InterPro" id="IPR020805">
    <property type="entry name" value="Cell_div_FtsZ_CS"/>
</dbReference>
<dbReference type="FunFam" id="3.40.50.1440:FF:000001">
    <property type="entry name" value="Cell division protein FtsZ"/>
    <property type="match status" value="1"/>
</dbReference>
<feature type="domain" description="Tubulin/FtsZ GTPase" evidence="9">
    <location>
        <begin position="16"/>
        <end position="208"/>
    </location>
</feature>
<dbReference type="GO" id="GO:0000917">
    <property type="term" value="P:division septum assembly"/>
    <property type="evidence" value="ECO:0007669"/>
    <property type="project" value="UniProtKB-KW"/>
</dbReference>
<reference evidence="12" key="1">
    <citation type="journal article" date="2019" name="Int. J. Syst. Evol. Microbiol.">
        <title>The Global Catalogue of Microorganisms (GCM) 10K type strain sequencing project: providing services to taxonomists for standard genome sequencing and annotation.</title>
        <authorList>
            <consortium name="The Broad Institute Genomics Platform"/>
            <consortium name="The Broad Institute Genome Sequencing Center for Infectious Disease"/>
            <person name="Wu L."/>
            <person name="Ma J."/>
        </authorList>
    </citation>
    <scope>NUCLEOTIDE SEQUENCE [LARGE SCALE GENOMIC DNA]</scope>
    <source>
        <strain evidence="12">CGMCC 1.12664</strain>
    </source>
</reference>
<evidence type="ECO:0000256" key="5">
    <source>
        <dbReference type="HAMAP-Rule" id="MF_00909"/>
    </source>
</evidence>
<gene>
    <name evidence="11" type="primary">ftsZ1</name>
    <name evidence="5" type="synonym">ftsZ</name>
    <name evidence="11" type="ORF">GCM10011360_19950</name>
</gene>
<feature type="domain" description="Tubulin/FtsZ 2-layer sandwich" evidence="10">
    <location>
        <begin position="210"/>
        <end position="328"/>
    </location>
</feature>
<protein>
    <recommendedName>
        <fullName evidence="5 6">Cell division protein FtsZ</fullName>
    </recommendedName>
</protein>
<accession>A0A917A6W6</accession>
<dbReference type="GO" id="GO:0032153">
    <property type="term" value="C:cell division site"/>
    <property type="evidence" value="ECO:0007669"/>
    <property type="project" value="UniProtKB-UniRule"/>
</dbReference>
<dbReference type="GO" id="GO:0043093">
    <property type="term" value="P:FtsZ-dependent cytokinesis"/>
    <property type="evidence" value="ECO:0007669"/>
    <property type="project" value="UniProtKB-UniRule"/>
</dbReference>
<evidence type="ECO:0000256" key="8">
    <source>
        <dbReference type="SAM" id="MobiDB-lite"/>
    </source>
</evidence>
<keyword evidence="3 5" id="KW-0547">Nucleotide-binding</keyword>
<evidence type="ECO:0000256" key="3">
    <source>
        <dbReference type="ARBA" id="ARBA00022741"/>
    </source>
</evidence>
<dbReference type="Proteomes" id="UP000612855">
    <property type="component" value="Unassembled WGS sequence"/>
</dbReference>
<comment type="subcellular location">
    <subcellularLocation>
        <location evidence="5">Cytoplasm</location>
    </subcellularLocation>
    <text evidence="5">Assembles at midcell at the inner surface of the cytoplasmic membrane.</text>
</comment>
<comment type="function">
    <text evidence="5 7">Essential cell division protein that forms a contractile ring structure (Z ring) at the future cell division site. The regulation of the ring assembly controls the timing and the location of cell division. One of the functions of the FtsZ ring is to recruit other cell division proteins to the septum to produce a new cell wall between the dividing cells. Binds GTP and shows GTPase activity.</text>
</comment>
<dbReference type="InterPro" id="IPR045061">
    <property type="entry name" value="FtsZ/CetZ"/>
</dbReference>
<evidence type="ECO:0000256" key="4">
    <source>
        <dbReference type="ARBA" id="ARBA00023134"/>
    </source>
</evidence>
<dbReference type="Pfam" id="PF12327">
    <property type="entry name" value="FtsZ_C"/>
    <property type="match status" value="1"/>
</dbReference>
<dbReference type="Gene3D" id="3.30.1330.20">
    <property type="entry name" value="Tubulin/FtsZ, C-terminal domain"/>
    <property type="match status" value="1"/>
</dbReference>
<feature type="binding site" evidence="5">
    <location>
        <begin position="24"/>
        <end position="28"/>
    </location>
    <ligand>
        <name>GTP</name>
        <dbReference type="ChEBI" id="CHEBI:37565"/>
    </ligand>
</feature>
<feature type="region of interest" description="Disordered" evidence="8">
    <location>
        <begin position="403"/>
        <end position="554"/>
    </location>
</feature>
<evidence type="ECO:0000256" key="7">
    <source>
        <dbReference type="RuleBase" id="RU000631"/>
    </source>
</evidence>
<dbReference type="RefSeq" id="WP_188477547.1">
    <property type="nucleotide sequence ID" value="NZ_BMFJ01000001.1"/>
</dbReference>
<keyword evidence="5 7" id="KW-0717">Septation</keyword>
<feature type="compositionally biased region" description="Basic and acidic residues" evidence="8">
    <location>
        <begin position="331"/>
        <end position="340"/>
    </location>
</feature>
<dbReference type="SMART" id="SM00864">
    <property type="entry name" value="Tubulin"/>
    <property type="match status" value="1"/>
</dbReference>
<feature type="compositionally biased region" description="Low complexity" evidence="8">
    <location>
        <begin position="413"/>
        <end position="424"/>
    </location>
</feature>
<evidence type="ECO:0000313" key="12">
    <source>
        <dbReference type="Proteomes" id="UP000612855"/>
    </source>
</evidence>
<dbReference type="InterPro" id="IPR000158">
    <property type="entry name" value="Cell_div_FtsZ"/>
</dbReference>
<dbReference type="SUPFAM" id="SSF55307">
    <property type="entry name" value="Tubulin C-terminal domain-like"/>
    <property type="match status" value="1"/>
</dbReference>
<dbReference type="Pfam" id="PF00091">
    <property type="entry name" value="Tubulin"/>
    <property type="match status" value="1"/>
</dbReference>
<comment type="subunit">
    <text evidence="5">Homodimer. Polymerizes to form a dynamic ring structure in a strictly GTP-dependent manner. Interacts directly with several other division proteins.</text>
</comment>
<dbReference type="HAMAP" id="MF_00909">
    <property type="entry name" value="FtsZ"/>
    <property type="match status" value="1"/>
</dbReference>
<proteinExistence type="inferred from homology"/>
<dbReference type="FunFam" id="3.30.1330.20:FF:000011">
    <property type="entry name" value="Cell division protein FtsZ"/>
    <property type="match status" value="1"/>
</dbReference>
<dbReference type="PANTHER" id="PTHR30314:SF3">
    <property type="entry name" value="MITOCHONDRIAL DIVISION PROTEIN FSZA"/>
    <property type="match status" value="1"/>
</dbReference>
<dbReference type="Gene3D" id="3.40.50.1440">
    <property type="entry name" value="Tubulin/FtsZ, GTPase domain"/>
    <property type="match status" value="1"/>
</dbReference>
<feature type="binding site" evidence="5">
    <location>
        <position position="146"/>
    </location>
    <ligand>
        <name>GTP</name>
        <dbReference type="ChEBI" id="CHEBI:37565"/>
    </ligand>
</feature>
<keyword evidence="2 5" id="KW-0963">Cytoplasm</keyword>
<feature type="binding site" evidence="5">
    <location>
        <position position="190"/>
    </location>
    <ligand>
        <name>GTP</name>
        <dbReference type="ChEBI" id="CHEBI:37565"/>
    </ligand>
</feature>
<feature type="binding site" evidence="5">
    <location>
        <begin position="111"/>
        <end position="113"/>
    </location>
    <ligand>
        <name>GTP</name>
        <dbReference type="ChEBI" id="CHEBI:37565"/>
    </ligand>
</feature>
<keyword evidence="5 7" id="KW-0131">Cell cycle</keyword>
<dbReference type="InterPro" id="IPR008280">
    <property type="entry name" value="Tub_FtsZ_C"/>
</dbReference>
<dbReference type="EMBL" id="BMFJ01000001">
    <property type="protein sequence ID" value="GGE31994.1"/>
    <property type="molecule type" value="Genomic_DNA"/>
</dbReference>
<keyword evidence="4 5" id="KW-0342">GTP-binding</keyword>
<keyword evidence="12" id="KW-1185">Reference proteome</keyword>
<name>A0A917A6W6_9RHOB</name>
<feature type="compositionally biased region" description="Low complexity" evidence="8">
    <location>
        <begin position="507"/>
        <end position="522"/>
    </location>
</feature>
<comment type="caution">
    <text evidence="11">The sequence shown here is derived from an EMBL/GenBank/DDBJ whole genome shotgun (WGS) entry which is preliminary data.</text>
</comment>
<feature type="region of interest" description="Disordered" evidence="8">
    <location>
        <begin position="331"/>
        <end position="374"/>
    </location>
</feature>